<dbReference type="Proteomes" id="UP000179807">
    <property type="component" value="Unassembled WGS sequence"/>
</dbReference>
<reference evidence="1" key="1">
    <citation type="submission" date="2016-10" db="EMBL/GenBank/DDBJ databases">
        <authorList>
            <person name="Benchimol M."/>
            <person name="Almeida L.G."/>
            <person name="Vasconcelos A.T."/>
            <person name="Perreira-Neves A."/>
            <person name="Rosa I.A."/>
            <person name="Tasca T."/>
            <person name="Bogo M.R."/>
            <person name="de Souza W."/>
        </authorList>
    </citation>
    <scope>NUCLEOTIDE SEQUENCE [LARGE SCALE GENOMIC DNA]</scope>
    <source>
        <strain evidence="1">K</strain>
    </source>
</reference>
<dbReference type="EMBL" id="MLAK01000651">
    <property type="protein sequence ID" value="OHT09017.1"/>
    <property type="molecule type" value="Genomic_DNA"/>
</dbReference>
<sequence length="135" mass="15789">MEFLTGFIQSTQQSVVDGAQELAEEKNIKQKIFNEAQEYAQLIANHIKNPDSKPPPEFPPLPLDTDNDLIEYYFVLDFLESIGLKFSPTIFRYETQRTNEFVDRAFIRDSLNLRSYDKTPLLVQLIEEIRKSQEK</sequence>
<keyword evidence="2" id="KW-1185">Reference proteome</keyword>
<evidence type="ECO:0000313" key="1">
    <source>
        <dbReference type="EMBL" id="OHT09017.1"/>
    </source>
</evidence>
<dbReference type="Gene3D" id="1.20.960.40">
    <property type="match status" value="1"/>
</dbReference>
<dbReference type="VEuPathDB" id="TrichDB:TRFO_22268"/>
<comment type="caution">
    <text evidence="1">The sequence shown here is derived from an EMBL/GenBank/DDBJ whole genome shotgun (WGS) entry which is preliminary data.</text>
</comment>
<proteinExistence type="predicted"/>
<accession>A0A1J4KC70</accession>
<dbReference type="AlphaFoldDB" id="A0A1J4KC70"/>
<organism evidence="1 2">
    <name type="scientific">Tritrichomonas foetus</name>
    <dbReference type="NCBI Taxonomy" id="1144522"/>
    <lineage>
        <taxon>Eukaryota</taxon>
        <taxon>Metamonada</taxon>
        <taxon>Parabasalia</taxon>
        <taxon>Tritrichomonadida</taxon>
        <taxon>Tritrichomonadidae</taxon>
        <taxon>Tritrichomonas</taxon>
    </lineage>
</organism>
<gene>
    <name evidence="1" type="ORF">TRFO_22268</name>
</gene>
<evidence type="ECO:0008006" key="3">
    <source>
        <dbReference type="Google" id="ProtNLM"/>
    </source>
</evidence>
<evidence type="ECO:0000313" key="2">
    <source>
        <dbReference type="Proteomes" id="UP000179807"/>
    </source>
</evidence>
<dbReference type="GeneID" id="94837167"/>
<dbReference type="RefSeq" id="XP_068362153.1">
    <property type="nucleotide sequence ID" value="XM_068502463.1"/>
</dbReference>
<name>A0A1J4KC70_9EUKA</name>
<protein>
    <recommendedName>
        <fullName evidence="3">LisH domain-containing protein</fullName>
    </recommendedName>
</protein>